<feature type="transmembrane region" description="Helical" evidence="2">
    <location>
        <begin position="365"/>
        <end position="387"/>
    </location>
</feature>
<proteinExistence type="predicted"/>
<sequence>MTRYGSLIAAILTLFQACSASICGAAPEAPWACADYENDCLAGRAAEPCVCLKGYHHVGKESWSPSIHKNYEFTCCPGEGKGNSCGEDSYVQVIFPSLLGVGLLGVTISTIVIQRRQGLAPLTKEDLAVTENPVMLDGSRLHQMVEKSMWCVTLDDLRQFGRLVRHAIAKGAIQPTDQDPFDTADIRIGPSVYTVTMQYIKPVTAAAGNPSWALMKHPKGLVCDLFITHGWAEGIFEFVDQVVNSWPPGAKSAYVCFLSNPQNLDIAEMIANPEESPFAKALASATEVLAAPNRKESIYQRAWCCFEAYLAYSWGKPIYTAFSPPPHFWSKSLRASSWALLMLGTCVSVVMIGNRQWALVKASHINLMTPIFAGLAALCGCMFTFLMRAGKCHWKLTEAAVFGCSTFTACYVATYTFDNSLRRPACFVPMFMAPICAWALECDRLMGLEAAKQARHLRAGFTGKIRDAKTSNPVDGEQILNSIERSGLEAAVDEAVAVLLRMYLSTPTLRHATAVAGTLGNGLNWSRSIFAYSMWLWLLQAFNTPLWRTEPGFEWIPPVAGVEVVLMGILPQLQARDRRPFANRAQSLLLLFVPLFIPGINLGGKWRDAILHAAAAPLMILVAAAGPRYTARFPLLGPPIVRLLFGRNPFRRETEGQKGDAAEPTASGGAQAAEEEDDFVSL</sequence>
<feature type="region of interest" description="Disordered" evidence="1">
    <location>
        <begin position="653"/>
        <end position="682"/>
    </location>
</feature>
<name>A0A812KCF3_9DINO</name>
<feature type="transmembrane region" description="Helical" evidence="2">
    <location>
        <begin position="399"/>
        <end position="417"/>
    </location>
</feature>
<reference evidence="4" key="1">
    <citation type="submission" date="2021-02" db="EMBL/GenBank/DDBJ databases">
        <authorList>
            <person name="Dougan E. K."/>
            <person name="Rhodes N."/>
            <person name="Thang M."/>
            <person name="Chan C."/>
        </authorList>
    </citation>
    <scope>NUCLEOTIDE SEQUENCE</scope>
</reference>
<protein>
    <submittedName>
        <fullName evidence="4">Uncharacterized protein</fullName>
    </submittedName>
</protein>
<dbReference type="AlphaFoldDB" id="A0A812KCF3"/>
<comment type="caution">
    <text evidence="4">The sequence shown here is derived from an EMBL/GenBank/DDBJ whole genome shotgun (WGS) entry which is preliminary data.</text>
</comment>
<feature type="transmembrane region" description="Helical" evidence="2">
    <location>
        <begin position="93"/>
        <end position="113"/>
    </location>
</feature>
<accession>A0A812KCF3</accession>
<evidence type="ECO:0000313" key="5">
    <source>
        <dbReference type="Proteomes" id="UP000604046"/>
    </source>
</evidence>
<keyword evidence="2" id="KW-0472">Membrane</keyword>
<evidence type="ECO:0000256" key="2">
    <source>
        <dbReference type="SAM" id="Phobius"/>
    </source>
</evidence>
<organism evidence="4 5">
    <name type="scientific">Symbiodinium natans</name>
    <dbReference type="NCBI Taxonomy" id="878477"/>
    <lineage>
        <taxon>Eukaryota</taxon>
        <taxon>Sar</taxon>
        <taxon>Alveolata</taxon>
        <taxon>Dinophyceae</taxon>
        <taxon>Suessiales</taxon>
        <taxon>Symbiodiniaceae</taxon>
        <taxon>Symbiodinium</taxon>
    </lineage>
</organism>
<evidence type="ECO:0000256" key="3">
    <source>
        <dbReference type="SAM" id="SignalP"/>
    </source>
</evidence>
<keyword evidence="5" id="KW-1185">Reference proteome</keyword>
<gene>
    <name evidence="4" type="ORF">SNAT2548_LOCUS8586</name>
</gene>
<keyword evidence="2" id="KW-0812">Transmembrane</keyword>
<keyword evidence="2" id="KW-1133">Transmembrane helix</keyword>
<feature type="transmembrane region" description="Helical" evidence="2">
    <location>
        <begin position="335"/>
        <end position="353"/>
    </location>
</feature>
<keyword evidence="3" id="KW-0732">Signal</keyword>
<feature type="compositionally biased region" description="Acidic residues" evidence="1">
    <location>
        <begin position="673"/>
        <end position="682"/>
    </location>
</feature>
<feature type="signal peptide" evidence="3">
    <location>
        <begin position="1"/>
        <end position="20"/>
    </location>
</feature>
<feature type="chain" id="PRO_5032544168" evidence="3">
    <location>
        <begin position="21"/>
        <end position="682"/>
    </location>
</feature>
<dbReference type="EMBL" id="CAJNDS010000644">
    <property type="protein sequence ID" value="CAE7224708.1"/>
    <property type="molecule type" value="Genomic_DNA"/>
</dbReference>
<dbReference type="Proteomes" id="UP000604046">
    <property type="component" value="Unassembled WGS sequence"/>
</dbReference>
<evidence type="ECO:0000313" key="4">
    <source>
        <dbReference type="EMBL" id="CAE7224708.1"/>
    </source>
</evidence>
<dbReference type="PROSITE" id="PS51257">
    <property type="entry name" value="PROKAR_LIPOPROTEIN"/>
    <property type="match status" value="1"/>
</dbReference>
<evidence type="ECO:0000256" key="1">
    <source>
        <dbReference type="SAM" id="MobiDB-lite"/>
    </source>
</evidence>